<dbReference type="FunFam" id="2.60.40.2030:FF:000017">
    <property type="entry name" value="Adhesion G protein-coupled receptor V1"/>
    <property type="match status" value="1"/>
</dbReference>
<feature type="signal peptide" evidence="4">
    <location>
        <begin position="1"/>
        <end position="22"/>
    </location>
</feature>
<name>A0A671Y320_SPAAU</name>
<feature type="chain" id="PRO_5025465017" evidence="4">
    <location>
        <begin position="23"/>
        <end position="872"/>
    </location>
</feature>
<dbReference type="GO" id="GO:0007605">
    <property type="term" value="P:sensory perception of sound"/>
    <property type="evidence" value="ECO:0007669"/>
    <property type="project" value="TreeGrafter"/>
</dbReference>
<keyword evidence="7" id="KW-1185">Reference proteome</keyword>
<dbReference type="Proteomes" id="UP000472265">
    <property type="component" value="Chromosome 5"/>
</dbReference>
<dbReference type="PANTHER" id="PTHR46682:SF1">
    <property type="entry name" value="ADHESION G-PROTEIN COUPLED RECEPTOR V1"/>
    <property type="match status" value="1"/>
</dbReference>
<dbReference type="Gene3D" id="2.60.40.2030">
    <property type="match status" value="5"/>
</dbReference>
<dbReference type="GO" id="GO:0071277">
    <property type="term" value="P:cellular response to calcium ion"/>
    <property type="evidence" value="ECO:0007669"/>
    <property type="project" value="TreeGrafter"/>
</dbReference>
<dbReference type="PANTHER" id="PTHR46682">
    <property type="entry name" value="ADHESION G-PROTEIN COUPLED RECEPTOR V1"/>
    <property type="match status" value="1"/>
</dbReference>
<feature type="domain" description="Calx-beta" evidence="5">
    <location>
        <begin position="135"/>
        <end position="239"/>
    </location>
</feature>
<dbReference type="SMART" id="SM00237">
    <property type="entry name" value="Calx_beta"/>
    <property type="match status" value="5"/>
</dbReference>
<feature type="domain" description="Calx-beta" evidence="5">
    <location>
        <begin position="254"/>
        <end position="366"/>
    </location>
</feature>
<dbReference type="Pfam" id="PF03160">
    <property type="entry name" value="Calx-beta"/>
    <property type="match status" value="5"/>
</dbReference>
<dbReference type="FunFam" id="2.60.40.2030:FF:000028">
    <property type="entry name" value="Adhesion G-protein coupled receptor V1"/>
    <property type="match status" value="1"/>
</dbReference>
<dbReference type="GO" id="GO:0001965">
    <property type="term" value="F:G-protein alpha-subunit binding"/>
    <property type="evidence" value="ECO:0007669"/>
    <property type="project" value="TreeGrafter"/>
</dbReference>
<dbReference type="GO" id="GO:0010855">
    <property type="term" value="F:adenylate cyclase inhibitor activity"/>
    <property type="evidence" value="ECO:0007669"/>
    <property type="project" value="TreeGrafter"/>
</dbReference>
<dbReference type="GO" id="GO:0016020">
    <property type="term" value="C:membrane"/>
    <property type="evidence" value="ECO:0007669"/>
    <property type="project" value="InterPro"/>
</dbReference>
<dbReference type="Ensembl" id="ENSSAUT00010059678.1">
    <property type="protein sequence ID" value="ENSSAUP00010056822.1"/>
    <property type="gene ID" value="ENSSAUG00010023260.1"/>
</dbReference>
<evidence type="ECO:0000259" key="5">
    <source>
        <dbReference type="SMART" id="SM00237"/>
    </source>
</evidence>
<evidence type="ECO:0000313" key="7">
    <source>
        <dbReference type="Proteomes" id="UP000472265"/>
    </source>
</evidence>
<keyword evidence="3" id="KW-0106">Calcium</keyword>
<evidence type="ECO:0000256" key="1">
    <source>
        <dbReference type="ARBA" id="ARBA00022729"/>
    </source>
</evidence>
<organism evidence="6 7">
    <name type="scientific">Sparus aurata</name>
    <name type="common">Gilthead sea bream</name>
    <dbReference type="NCBI Taxonomy" id="8175"/>
    <lineage>
        <taxon>Eukaryota</taxon>
        <taxon>Metazoa</taxon>
        <taxon>Chordata</taxon>
        <taxon>Craniata</taxon>
        <taxon>Vertebrata</taxon>
        <taxon>Euteleostomi</taxon>
        <taxon>Actinopterygii</taxon>
        <taxon>Neopterygii</taxon>
        <taxon>Teleostei</taxon>
        <taxon>Neoteleostei</taxon>
        <taxon>Acanthomorphata</taxon>
        <taxon>Eupercaria</taxon>
        <taxon>Spariformes</taxon>
        <taxon>Sparidae</taxon>
        <taxon>Sparus</taxon>
    </lineage>
</organism>
<feature type="domain" description="Calx-beta" evidence="5">
    <location>
        <begin position="641"/>
        <end position="748"/>
    </location>
</feature>
<protein>
    <submittedName>
        <fullName evidence="6">Adhesion G protein-coupled receptor V1</fullName>
    </submittedName>
</protein>
<sequence length="872" mass="93921">TTVTSEPARMLPVLLLAGLILAQSISGTTSESATLQFLGQTDFVVNESSTAVVRLVVERVGDPVNVTALVLLEGVDTGDFEAVNAAAFLLSTESSKTIFIAVKDDNLPEADETFTFNLTVQSSSNGVTLGTPNKATITILSNDNAFGIIAFNSTEEIVVDEPRGRNHYVPFTLIREKGTFGTVTVNYEISGGPNPAIEDLSPDRGNITIPVGQAVVHFSVLIQDDQIPEDDEVFLVRLTGVAGGALLRPNASSVQLRIRRNDSPLRFSHSIMAVQESAGVIALNVTRGRLTEDGPLIGSIDTEVSVDYMVVSGEGLGSATPAVDFLDLQPVRTLTFPPFVYKSSLLFNIRDDDVPEIAESFHLVLLEETIRGDAVLVPSNAVLVTIEPNDKPHGVLSISSSAVFQPITINEDLTQRFEGIIIVRNGGSYGAVSANWSISRNSSDLSPVSDDLTPAEGTVRFAAGQVTAMIPINIVAEDLPEEAEAFLLKLLPNTVTGNAEVDEPMEIVFHIQDSDDVYGLFRFDPAKEQSIQSQPEGRFLSLNFLREGGTLGDVSMTLTTLYIPAGPVDPALARDQVLNVSSSIKVVFAREQMVHVILPIRNDAFLQNGAHFLIQLNTLELVDISPPIPSNSPRFGGPLNLTLTITPDIANGEIGFISNTTVVVYEPEDSNTSTVSLPLRRDGTDGQAEVFWSLQPIGANRADITDKDLEPLSGSVVFLSGQSDAFINFTIMADDIPEVNETLLLSLDRSNVDNQILKAGFTSREIVIMENDDPGGVFEFSPSSRGPWLINEGEAVELHVVRAQGQLLKQLVRYAVMPSGNTEFYGATGILEFKPGEREVVVALVARPDGVPEFPGSWSQPCPETSVPSREI</sequence>
<evidence type="ECO:0000256" key="3">
    <source>
        <dbReference type="ARBA" id="ARBA00022837"/>
    </source>
</evidence>
<reference evidence="6" key="2">
    <citation type="submission" date="2025-08" db="UniProtKB">
        <authorList>
            <consortium name="Ensembl"/>
        </authorList>
    </citation>
    <scope>IDENTIFICATION</scope>
</reference>
<feature type="domain" description="Calx-beta" evidence="5">
    <location>
        <begin position="23"/>
        <end position="119"/>
    </location>
</feature>
<dbReference type="GO" id="GO:0007601">
    <property type="term" value="P:visual perception"/>
    <property type="evidence" value="ECO:0007669"/>
    <property type="project" value="TreeGrafter"/>
</dbReference>
<dbReference type="GO" id="GO:0004930">
    <property type="term" value="F:G protein-coupled receptor activity"/>
    <property type="evidence" value="ECO:0007669"/>
    <property type="project" value="InterPro"/>
</dbReference>
<dbReference type="GeneTree" id="ENSGT00940000154880"/>
<dbReference type="GO" id="GO:0032420">
    <property type="term" value="C:stereocilium"/>
    <property type="evidence" value="ECO:0007669"/>
    <property type="project" value="TreeGrafter"/>
</dbReference>
<dbReference type="InterPro" id="IPR038081">
    <property type="entry name" value="CalX-like_sf"/>
</dbReference>
<proteinExistence type="predicted"/>
<dbReference type="InterPro" id="IPR026919">
    <property type="entry name" value="ADGRV1"/>
</dbReference>
<evidence type="ECO:0000256" key="4">
    <source>
        <dbReference type="SAM" id="SignalP"/>
    </source>
</evidence>
<dbReference type="GO" id="GO:0005737">
    <property type="term" value="C:cytoplasm"/>
    <property type="evidence" value="ECO:0007669"/>
    <property type="project" value="TreeGrafter"/>
</dbReference>
<keyword evidence="2" id="KW-0677">Repeat</keyword>
<feature type="domain" description="Calx-beta" evidence="5">
    <location>
        <begin position="382"/>
        <end position="491"/>
    </location>
</feature>
<dbReference type="FunFam" id="2.60.40.2030:FF:000023">
    <property type="entry name" value="Adhesion G protein-coupled receptor V1"/>
    <property type="match status" value="1"/>
</dbReference>
<dbReference type="InterPro" id="IPR003644">
    <property type="entry name" value="Calx_beta"/>
</dbReference>
<evidence type="ECO:0000256" key="2">
    <source>
        <dbReference type="ARBA" id="ARBA00022737"/>
    </source>
</evidence>
<dbReference type="FunFam" id="2.60.40.2030:FF:000013">
    <property type="entry name" value="Adhesion G-protein coupled receptor V1"/>
    <property type="match status" value="1"/>
</dbReference>
<evidence type="ECO:0000313" key="6">
    <source>
        <dbReference type="Ensembl" id="ENSSAUP00010056822.1"/>
    </source>
</evidence>
<gene>
    <name evidence="6" type="primary">ADGRV1</name>
    <name evidence="6" type="synonym">adgrv1</name>
</gene>
<dbReference type="SUPFAM" id="SSF141072">
    <property type="entry name" value="CalX-like"/>
    <property type="match status" value="7"/>
</dbReference>
<accession>A0A671Y320</accession>
<dbReference type="FunFam" id="2.60.40.2030:FF:000007">
    <property type="entry name" value="Adhesion G-protein coupled receptor V1"/>
    <property type="match status" value="1"/>
</dbReference>
<keyword evidence="1 4" id="KW-0732">Signal</keyword>
<reference evidence="6" key="1">
    <citation type="submission" date="2021-04" db="EMBL/GenBank/DDBJ databases">
        <authorList>
            <consortium name="Wellcome Sanger Institute Data Sharing"/>
        </authorList>
    </citation>
    <scope>NUCLEOTIDE SEQUENCE [LARGE SCALE GENOMIC DNA]</scope>
</reference>
<reference evidence="6" key="3">
    <citation type="submission" date="2025-09" db="UniProtKB">
        <authorList>
            <consortium name="Ensembl"/>
        </authorList>
    </citation>
    <scope>IDENTIFICATION</scope>
</reference>
<dbReference type="AlphaFoldDB" id="A0A671Y320"/>